<dbReference type="Proteomes" id="UP000324106">
    <property type="component" value="Chromosome"/>
</dbReference>
<evidence type="ECO:0000256" key="1">
    <source>
        <dbReference type="SAM" id="MobiDB-lite"/>
    </source>
</evidence>
<proteinExistence type="predicted"/>
<protein>
    <submittedName>
        <fullName evidence="2">Uncharacterized protein</fullName>
    </submittedName>
</protein>
<dbReference type="AlphaFoldDB" id="A0A5P2AL25"/>
<evidence type="ECO:0000313" key="3">
    <source>
        <dbReference type="Proteomes" id="UP000324106"/>
    </source>
</evidence>
<accession>A0A5P2AL25</accession>
<dbReference type="OrthoDB" id="4293157at2"/>
<feature type="compositionally biased region" description="Low complexity" evidence="1">
    <location>
        <begin position="257"/>
        <end position="270"/>
    </location>
</feature>
<name>A0A5P2AL25_STRVZ</name>
<dbReference type="RefSeq" id="WP_150264535.1">
    <property type="nucleotide sequence ID" value="NZ_CP029194.1"/>
</dbReference>
<evidence type="ECO:0000313" key="2">
    <source>
        <dbReference type="EMBL" id="QES18716.1"/>
    </source>
</evidence>
<feature type="region of interest" description="Disordered" evidence="1">
    <location>
        <begin position="241"/>
        <end position="270"/>
    </location>
</feature>
<reference evidence="2 3" key="1">
    <citation type="submission" date="2018-05" db="EMBL/GenBank/DDBJ databases">
        <title>Streptomyces venezuelae.</title>
        <authorList>
            <person name="Kim W."/>
            <person name="Lee N."/>
            <person name="Cho B.-K."/>
        </authorList>
    </citation>
    <scope>NUCLEOTIDE SEQUENCE [LARGE SCALE GENOMIC DNA]</scope>
    <source>
        <strain evidence="2 3">ATCC 15068</strain>
    </source>
</reference>
<sequence>MAHSYPLGPSDEELWALTRYLLASGGQLDDLKRRGTAPERLQDAVRTGGALHQTSLHAAGLLAKAALSDATTTVDGLVAVSLLRRLAEATASAALRAADSIAALAHGDTTTADHLLEQARVHLHRTPVTCQEVGSALLRHDGYLYAQARAARENLGPSAGTVKVSEAQRKGLASLARGDGVFREARHSVRELESPLNASVRTATIDALAAKELLTLTPLTGKQCRSAIRLTSAGIQALLAASPPKPGGRPAIATSVPNRPRPAARTSARR</sequence>
<gene>
    <name evidence="2" type="ORF">DEJ46_06140</name>
</gene>
<organism evidence="2 3">
    <name type="scientific">Streptomyces venezuelae</name>
    <dbReference type="NCBI Taxonomy" id="54571"/>
    <lineage>
        <taxon>Bacteria</taxon>
        <taxon>Bacillati</taxon>
        <taxon>Actinomycetota</taxon>
        <taxon>Actinomycetes</taxon>
        <taxon>Kitasatosporales</taxon>
        <taxon>Streptomycetaceae</taxon>
        <taxon>Streptomyces</taxon>
    </lineage>
</organism>
<dbReference type="EMBL" id="CP029194">
    <property type="protein sequence ID" value="QES18716.1"/>
    <property type="molecule type" value="Genomic_DNA"/>
</dbReference>